<sequence length="190" mass="21384">MVCTSSLPSAFASSHNGEASLQPNPSPIHTGGYCLDHRTTSPPTWAGQEPTGSTSSLEYSNELYLEDFESEYDGEDDQHPNTPVCQSDIDDDHFDADNEPDEQFEAISGVHYILDGMASTVDAWLDFEYDSNYQYAATPEGFEVMNQNNYYAYMQVYGSLMDVIDNVSTIRVFHEMVDWVAMILMVWRAL</sequence>
<protein>
    <submittedName>
        <fullName evidence="2">Uncharacterized protein</fullName>
    </submittedName>
</protein>
<name>A0AAN7SVT6_9EURO</name>
<gene>
    <name evidence="2" type="ORF">LTR05_006768</name>
</gene>
<evidence type="ECO:0000256" key="1">
    <source>
        <dbReference type="SAM" id="MobiDB-lite"/>
    </source>
</evidence>
<accession>A0AAN7SVT6</accession>
<comment type="caution">
    <text evidence="2">The sequence shown here is derived from an EMBL/GenBank/DDBJ whole genome shotgun (WGS) entry which is preliminary data.</text>
</comment>
<dbReference type="EMBL" id="JAVRRJ010000007">
    <property type="protein sequence ID" value="KAK5082887.1"/>
    <property type="molecule type" value="Genomic_DNA"/>
</dbReference>
<feature type="compositionally biased region" description="Acidic residues" evidence="1">
    <location>
        <begin position="88"/>
        <end position="98"/>
    </location>
</feature>
<evidence type="ECO:0000313" key="2">
    <source>
        <dbReference type="EMBL" id="KAK5082887.1"/>
    </source>
</evidence>
<organism evidence="2 3">
    <name type="scientific">Lithohypha guttulata</name>
    <dbReference type="NCBI Taxonomy" id="1690604"/>
    <lineage>
        <taxon>Eukaryota</taxon>
        <taxon>Fungi</taxon>
        <taxon>Dikarya</taxon>
        <taxon>Ascomycota</taxon>
        <taxon>Pezizomycotina</taxon>
        <taxon>Eurotiomycetes</taxon>
        <taxon>Chaetothyriomycetidae</taxon>
        <taxon>Chaetothyriales</taxon>
        <taxon>Trichomeriaceae</taxon>
        <taxon>Lithohypha</taxon>
    </lineage>
</organism>
<reference evidence="2 3" key="1">
    <citation type="submission" date="2023-08" db="EMBL/GenBank/DDBJ databases">
        <title>Black Yeasts Isolated from many extreme environments.</title>
        <authorList>
            <person name="Coleine C."/>
            <person name="Stajich J.E."/>
            <person name="Selbmann L."/>
        </authorList>
    </citation>
    <scope>NUCLEOTIDE SEQUENCE [LARGE SCALE GENOMIC DNA]</scope>
    <source>
        <strain evidence="2 3">CCFEE 5910</strain>
    </source>
</reference>
<evidence type="ECO:0000313" key="3">
    <source>
        <dbReference type="Proteomes" id="UP001309876"/>
    </source>
</evidence>
<feature type="compositionally biased region" description="Polar residues" evidence="1">
    <location>
        <begin position="1"/>
        <end position="23"/>
    </location>
</feature>
<feature type="region of interest" description="Disordered" evidence="1">
    <location>
        <begin position="72"/>
        <end position="98"/>
    </location>
</feature>
<keyword evidence="3" id="KW-1185">Reference proteome</keyword>
<feature type="region of interest" description="Disordered" evidence="1">
    <location>
        <begin position="1"/>
        <end position="56"/>
    </location>
</feature>
<proteinExistence type="predicted"/>
<dbReference type="AlphaFoldDB" id="A0AAN7SVT6"/>
<dbReference type="Proteomes" id="UP001309876">
    <property type="component" value="Unassembled WGS sequence"/>
</dbReference>